<dbReference type="EMBL" id="CAJOBH010116760">
    <property type="protein sequence ID" value="CAF4689924.1"/>
    <property type="molecule type" value="Genomic_DNA"/>
</dbReference>
<dbReference type="EMBL" id="CAJOBI010181731">
    <property type="protein sequence ID" value="CAF4929034.1"/>
    <property type="molecule type" value="Genomic_DNA"/>
</dbReference>
<protein>
    <submittedName>
        <fullName evidence="4">Uncharacterized protein</fullName>
    </submittedName>
</protein>
<dbReference type="EMBL" id="CAJOBJ010134885">
    <property type="protein sequence ID" value="CAF4737798.1"/>
    <property type="molecule type" value="Genomic_DNA"/>
</dbReference>
<sequence length="80" mass="9117">SVYSKLQQPSSPLSDLSIVISMEAVDEPPNNNDKDDQHRATSFFVLESSDFEDEHFDTDLHLQQQMLIDTINHQENDPAT</sequence>
<reference evidence="4" key="1">
    <citation type="submission" date="2021-02" db="EMBL/GenBank/DDBJ databases">
        <authorList>
            <person name="Nowell W R."/>
        </authorList>
    </citation>
    <scope>NUCLEOTIDE SEQUENCE</scope>
</reference>
<feature type="non-terminal residue" evidence="4">
    <location>
        <position position="1"/>
    </location>
</feature>
<evidence type="ECO:0000313" key="5">
    <source>
        <dbReference type="EMBL" id="CAF4929034.1"/>
    </source>
</evidence>
<accession>A0A8S3ANP8</accession>
<dbReference type="EMBL" id="CAJOBH010086699">
    <property type="protein sequence ID" value="CAF4544439.1"/>
    <property type="molecule type" value="Genomic_DNA"/>
</dbReference>
<evidence type="ECO:0000313" key="4">
    <source>
        <dbReference type="EMBL" id="CAF4737798.1"/>
    </source>
</evidence>
<organism evidence="4 6">
    <name type="scientific">Rotaria magnacalcarata</name>
    <dbReference type="NCBI Taxonomy" id="392030"/>
    <lineage>
        <taxon>Eukaryota</taxon>
        <taxon>Metazoa</taxon>
        <taxon>Spiralia</taxon>
        <taxon>Gnathifera</taxon>
        <taxon>Rotifera</taxon>
        <taxon>Eurotatoria</taxon>
        <taxon>Bdelloidea</taxon>
        <taxon>Philodinida</taxon>
        <taxon>Philodinidae</taxon>
        <taxon>Rotaria</taxon>
    </lineage>
</organism>
<evidence type="ECO:0000313" key="1">
    <source>
        <dbReference type="EMBL" id="CAF4544439.1"/>
    </source>
</evidence>
<dbReference type="EMBL" id="CAJOBI010124255">
    <property type="protein sequence ID" value="CAF4693498.1"/>
    <property type="molecule type" value="Genomic_DNA"/>
</dbReference>
<feature type="non-terminal residue" evidence="4">
    <location>
        <position position="80"/>
    </location>
</feature>
<gene>
    <name evidence="1" type="ORF">BYL167_LOCUS37841</name>
    <name evidence="2" type="ORF">BYL167_LOCUS43672</name>
    <name evidence="4" type="ORF">GIL414_LOCUS44580</name>
    <name evidence="3" type="ORF">SMN809_LOCUS42764</name>
    <name evidence="5" type="ORF">SMN809_LOCUS53096</name>
</gene>
<comment type="caution">
    <text evidence="4">The sequence shown here is derived from an EMBL/GenBank/DDBJ whole genome shotgun (WGS) entry which is preliminary data.</text>
</comment>
<proteinExistence type="predicted"/>
<dbReference type="AlphaFoldDB" id="A0A8S3ANP8"/>
<dbReference type="Proteomes" id="UP000676336">
    <property type="component" value="Unassembled WGS sequence"/>
</dbReference>
<evidence type="ECO:0000313" key="3">
    <source>
        <dbReference type="EMBL" id="CAF4693498.1"/>
    </source>
</evidence>
<name>A0A8S3ANP8_9BILA</name>
<dbReference type="Proteomes" id="UP000681720">
    <property type="component" value="Unassembled WGS sequence"/>
</dbReference>
<dbReference type="Proteomes" id="UP000681967">
    <property type="component" value="Unassembled WGS sequence"/>
</dbReference>
<evidence type="ECO:0000313" key="2">
    <source>
        <dbReference type="EMBL" id="CAF4689924.1"/>
    </source>
</evidence>
<evidence type="ECO:0000313" key="6">
    <source>
        <dbReference type="Proteomes" id="UP000681720"/>
    </source>
</evidence>